<evidence type="ECO:0000256" key="2">
    <source>
        <dbReference type="ARBA" id="ARBA00022630"/>
    </source>
</evidence>
<dbReference type="SUPFAM" id="SSF63380">
    <property type="entry name" value="Riboflavin synthase domain-like"/>
    <property type="match status" value="1"/>
</dbReference>
<comment type="cofactor">
    <cofactor evidence="9">
        <name>[2Fe-2S] cluster</name>
        <dbReference type="ChEBI" id="CHEBI:190135"/>
    </cofactor>
</comment>
<dbReference type="EMBL" id="MHNF01000009">
    <property type="protein sequence ID" value="OGZ41730.1"/>
    <property type="molecule type" value="Genomic_DNA"/>
</dbReference>
<evidence type="ECO:0000256" key="4">
    <source>
        <dbReference type="ARBA" id="ARBA00022723"/>
    </source>
</evidence>
<keyword evidence="3 10" id="KW-0001">2Fe-2S</keyword>
<keyword evidence="5" id="KW-0274">FAD</keyword>
<proteinExistence type="predicted"/>
<evidence type="ECO:0000256" key="5">
    <source>
        <dbReference type="ARBA" id="ARBA00022827"/>
    </source>
</evidence>
<protein>
    <recommendedName>
        <fullName evidence="11">FAD-binding FR-type domain-containing protein</fullName>
    </recommendedName>
</protein>
<dbReference type="PIRSF" id="PIRSF006816">
    <property type="entry name" value="Cyc3_hyd_g"/>
    <property type="match status" value="1"/>
</dbReference>
<keyword evidence="4 10" id="KW-0479">Metal-binding</keyword>
<dbReference type="PROSITE" id="PS51384">
    <property type="entry name" value="FAD_FR"/>
    <property type="match status" value="1"/>
</dbReference>
<dbReference type="InterPro" id="IPR012165">
    <property type="entry name" value="Cyt_c3_hydrogenase_gsu"/>
</dbReference>
<dbReference type="InterPro" id="IPR001433">
    <property type="entry name" value="OxRdtase_FAD/NAD-bd"/>
</dbReference>
<dbReference type="Gene3D" id="3.40.50.80">
    <property type="entry name" value="Nucleotide-binding domain of ferredoxin-NADP reductase (FNR) module"/>
    <property type="match status" value="1"/>
</dbReference>
<evidence type="ECO:0000256" key="8">
    <source>
        <dbReference type="ARBA" id="ARBA00023014"/>
    </source>
</evidence>
<dbReference type="Pfam" id="PF00175">
    <property type="entry name" value="NAD_binding_1"/>
    <property type="match status" value="1"/>
</dbReference>
<dbReference type="GO" id="GO:0016491">
    <property type="term" value="F:oxidoreductase activity"/>
    <property type="evidence" value="ECO:0007669"/>
    <property type="project" value="InterPro"/>
</dbReference>
<keyword evidence="1" id="KW-0813">Transport</keyword>
<dbReference type="PRINTS" id="PR00410">
    <property type="entry name" value="PHEHYDRXLASE"/>
</dbReference>
<feature type="binding site" evidence="10">
    <location>
        <position position="250"/>
    </location>
    <ligand>
        <name>[2Fe-2S] cluster</name>
        <dbReference type="ChEBI" id="CHEBI:190135"/>
    </ligand>
</feature>
<evidence type="ECO:0000256" key="7">
    <source>
        <dbReference type="ARBA" id="ARBA00023004"/>
    </source>
</evidence>
<feature type="binding site" evidence="10">
    <location>
        <position position="258"/>
    </location>
    <ligand>
        <name>[2Fe-2S] cluster</name>
        <dbReference type="ChEBI" id="CHEBI:190135"/>
    </ligand>
</feature>
<dbReference type="PANTHER" id="PTHR43513">
    <property type="entry name" value="DIHYDROOROTATE DEHYDROGENASE B (NAD(+)), ELECTRON TRANSFER SUBUNIT"/>
    <property type="match status" value="1"/>
</dbReference>
<keyword evidence="7 10" id="KW-0408">Iron</keyword>
<dbReference type="Pfam" id="PF00970">
    <property type="entry name" value="FAD_binding_6"/>
    <property type="match status" value="1"/>
</dbReference>
<comment type="caution">
    <text evidence="12">The sequence shown here is derived from an EMBL/GenBank/DDBJ whole genome shotgun (WGS) entry which is preliminary data.</text>
</comment>
<dbReference type="InterPro" id="IPR008333">
    <property type="entry name" value="Cbr1-like_FAD-bd_dom"/>
</dbReference>
<evidence type="ECO:0000256" key="3">
    <source>
        <dbReference type="ARBA" id="ARBA00022714"/>
    </source>
</evidence>
<dbReference type="GO" id="GO:0046872">
    <property type="term" value="F:metal ion binding"/>
    <property type="evidence" value="ECO:0007669"/>
    <property type="project" value="UniProtKB-KW"/>
</dbReference>
<dbReference type="CDD" id="cd06221">
    <property type="entry name" value="sulfite_reductase_like"/>
    <property type="match status" value="1"/>
</dbReference>
<gene>
    <name evidence="12" type="ORF">A3B04_02575</name>
</gene>
<sequence length="276" mass="31205">MHNPYETQPAKITFISRQTANIKLFRFEFVQKVPGHKFIFKPGQFIELSIPGFGEAPFAPCNDLGAGYIELCIRNVGKLTAKLHKMKIGDIVNIRGPYGNGAWPLDKYNFKTQKNLFIAVGGLGLVPLRTLLLGKDKFLGKDSKVQIFYGAKAPEEMLFRHEYSRWKKHNIQIELTVDKECVGWNKCVGLVPILFDKHEVIQNSVAFLCGPPIMYKYVLDKLKKLGFADEDIYLSLERRMHCGIGVCQHCAVGSYYTCKDGPVFSWAQIKDIPGAI</sequence>
<organism evidence="12 13">
    <name type="scientific">Candidatus Portnoybacteria bacterium RIFCSPLOWO2_02_FULL_39_11</name>
    <dbReference type="NCBI Taxonomy" id="1802001"/>
    <lineage>
        <taxon>Bacteria</taxon>
        <taxon>Candidatus Portnoyibacteriota</taxon>
    </lineage>
</organism>
<name>A0A1G2FVT4_9BACT</name>
<dbReference type="SUPFAM" id="SSF52343">
    <property type="entry name" value="Ferredoxin reductase-like, C-terminal NADP-linked domain"/>
    <property type="match status" value="1"/>
</dbReference>
<dbReference type="AlphaFoldDB" id="A0A1G2FVT4"/>
<feature type="binding site" evidence="10">
    <location>
        <position position="242"/>
    </location>
    <ligand>
        <name>[2Fe-2S] cluster</name>
        <dbReference type="ChEBI" id="CHEBI:190135"/>
    </ligand>
</feature>
<dbReference type="InterPro" id="IPR017938">
    <property type="entry name" value="Riboflavin_synthase-like_b-brl"/>
</dbReference>
<dbReference type="InterPro" id="IPR039261">
    <property type="entry name" value="FNR_nucleotide-bd"/>
</dbReference>
<evidence type="ECO:0000256" key="10">
    <source>
        <dbReference type="PIRSR" id="PIRSR006816-2"/>
    </source>
</evidence>
<dbReference type="Proteomes" id="UP000177126">
    <property type="component" value="Unassembled WGS sequence"/>
</dbReference>
<dbReference type="InterPro" id="IPR017927">
    <property type="entry name" value="FAD-bd_FR_type"/>
</dbReference>
<dbReference type="GO" id="GO:0051537">
    <property type="term" value="F:2 iron, 2 sulfur cluster binding"/>
    <property type="evidence" value="ECO:0007669"/>
    <property type="project" value="UniProtKB-KW"/>
</dbReference>
<dbReference type="InterPro" id="IPR037117">
    <property type="entry name" value="Dihydroorotate_DH_ele_sf"/>
</dbReference>
<keyword evidence="2" id="KW-0285">Flavoprotein</keyword>
<dbReference type="Pfam" id="PF10418">
    <property type="entry name" value="DHODB_Fe-S_bind"/>
    <property type="match status" value="1"/>
</dbReference>
<dbReference type="InterPro" id="IPR019480">
    <property type="entry name" value="Dihydroorotate_DH_Fe-S-bd"/>
</dbReference>
<evidence type="ECO:0000256" key="1">
    <source>
        <dbReference type="ARBA" id="ARBA00022448"/>
    </source>
</evidence>
<accession>A0A1G2FVT4</accession>
<comment type="cofactor">
    <cofactor evidence="10">
        <name>[2Fe-2S] cluster</name>
        <dbReference type="ChEBI" id="CHEBI:190135"/>
    </cofactor>
    <text evidence="10">Binds 1 [2Fe-2S] cluster per subunit.</text>
</comment>
<dbReference type="PANTHER" id="PTHR43513:SF1">
    <property type="entry name" value="ANAEROBIC SULFITE REDUCTASE SUBUNIT B"/>
    <property type="match status" value="1"/>
</dbReference>
<dbReference type="GO" id="GO:0006221">
    <property type="term" value="P:pyrimidine nucleotide biosynthetic process"/>
    <property type="evidence" value="ECO:0007669"/>
    <property type="project" value="InterPro"/>
</dbReference>
<dbReference type="Gene3D" id="2.40.30.10">
    <property type="entry name" value="Translation factors"/>
    <property type="match status" value="1"/>
</dbReference>
<evidence type="ECO:0000313" key="13">
    <source>
        <dbReference type="Proteomes" id="UP000177126"/>
    </source>
</evidence>
<feature type="domain" description="FAD-binding FR-type" evidence="11">
    <location>
        <begin position="5"/>
        <end position="104"/>
    </location>
</feature>
<keyword evidence="6" id="KW-0249">Electron transport</keyword>
<evidence type="ECO:0000259" key="11">
    <source>
        <dbReference type="PROSITE" id="PS51384"/>
    </source>
</evidence>
<reference evidence="12 13" key="1">
    <citation type="journal article" date="2016" name="Nat. Commun.">
        <title>Thousands of microbial genomes shed light on interconnected biogeochemical processes in an aquifer system.</title>
        <authorList>
            <person name="Anantharaman K."/>
            <person name="Brown C.T."/>
            <person name="Hug L.A."/>
            <person name="Sharon I."/>
            <person name="Castelle C.J."/>
            <person name="Probst A.J."/>
            <person name="Thomas B.C."/>
            <person name="Singh A."/>
            <person name="Wilkins M.J."/>
            <person name="Karaoz U."/>
            <person name="Brodie E.L."/>
            <person name="Williams K.H."/>
            <person name="Hubbard S.S."/>
            <person name="Banfield J.F."/>
        </authorList>
    </citation>
    <scope>NUCLEOTIDE SEQUENCE [LARGE SCALE GENOMIC DNA]</scope>
</reference>
<evidence type="ECO:0000256" key="9">
    <source>
        <dbReference type="ARBA" id="ARBA00034078"/>
    </source>
</evidence>
<evidence type="ECO:0000256" key="6">
    <source>
        <dbReference type="ARBA" id="ARBA00022982"/>
    </source>
</evidence>
<keyword evidence="8 10" id="KW-0411">Iron-sulfur</keyword>
<dbReference type="Gene3D" id="2.10.240.10">
    <property type="entry name" value="Dihydroorotate dehydrogenase, electron transfer subunit"/>
    <property type="match status" value="1"/>
</dbReference>
<feature type="binding site" evidence="10">
    <location>
        <position position="247"/>
    </location>
    <ligand>
        <name>[2Fe-2S] cluster</name>
        <dbReference type="ChEBI" id="CHEBI:190135"/>
    </ligand>
</feature>
<dbReference type="GO" id="GO:0050660">
    <property type="term" value="F:flavin adenine dinucleotide binding"/>
    <property type="evidence" value="ECO:0007669"/>
    <property type="project" value="InterPro"/>
</dbReference>
<dbReference type="InterPro" id="IPR050353">
    <property type="entry name" value="PyrK_electron_transfer"/>
</dbReference>
<evidence type="ECO:0000313" key="12">
    <source>
        <dbReference type="EMBL" id="OGZ41730.1"/>
    </source>
</evidence>